<dbReference type="PANTHER" id="PTHR47165">
    <property type="entry name" value="OS03G0429900 PROTEIN"/>
    <property type="match status" value="1"/>
</dbReference>
<keyword evidence="4" id="KW-1185">Reference proteome</keyword>
<keyword evidence="3" id="KW-0238">DNA-binding</keyword>
<evidence type="ECO:0000313" key="4">
    <source>
        <dbReference type="Proteomes" id="UP000325081"/>
    </source>
</evidence>
<organism evidence="3 4">
    <name type="scientific">Striga asiatica</name>
    <name type="common">Asiatic witchweed</name>
    <name type="synonym">Buchnera asiatica</name>
    <dbReference type="NCBI Taxonomy" id="4170"/>
    <lineage>
        <taxon>Eukaryota</taxon>
        <taxon>Viridiplantae</taxon>
        <taxon>Streptophyta</taxon>
        <taxon>Embryophyta</taxon>
        <taxon>Tracheophyta</taxon>
        <taxon>Spermatophyta</taxon>
        <taxon>Magnoliopsida</taxon>
        <taxon>eudicotyledons</taxon>
        <taxon>Gunneridae</taxon>
        <taxon>Pentapetalae</taxon>
        <taxon>asterids</taxon>
        <taxon>lamiids</taxon>
        <taxon>Lamiales</taxon>
        <taxon>Orobanchaceae</taxon>
        <taxon>Buchnereae</taxon>
        <taxon>Striga</taxon>
    </lineage>
</organism>
<protein>
    <submittedName>
        <fullName evidence="3">Replication protein A 70 kDa DNA-binding subunit</fullName>
    </submittedName>
</protein>
<proteinExistence type="predicted"/>
<feature type="domain" description="Replication factor A C-terminal" evidence="2">
    <location>
        <begin position="165"/>
        <end position="280"/>
    </location>
</feature>
<dbReference type="AlphaFoldDB" id="A0A5A7PE81"/>
<dbReference type="Pfam" id="PF08646">
    <property type="entry name" value="Rep_fac-A_C"/>
    <property type="match status" value="1"/>
</dbReference>
<evidence type="ECO:0000259" key="2">
    <source>
        <dbReference type="Pfam" id="PF08646"/>
    </source>
</evidence>
<feature type="non-terminal residue" evidence="3">
    <location>
        <position position="398"/>
    </location>
</feature>
<name>A0A5A7PE81_STRAF</name>
<dbReference type="InterPro" id="IPR013955">
    <property type="entry name" value="Rep_factor-A_C"/>
</dbReference>
<gene>
    <name evidence="3" type="ORF">STAS_06817</name>
</gene>
<feature type="compositionally biased region" description="Low complexity" evidence="1">
    <location>
        <begin position="356"/>
        <end position="365"/>
    </location>
</feature>
<dbReference type="GO" id="GO:0003677">
    <property type="term" value="F:DNA binding"/>
    <property type="evidence" value="ECO:0007669"/>
    <property type="project" value="UniProtKB-KW"/>
</dbReference>
<feature type="region of interest" description="Disordered" evidence="1">
    <location>
        <begin position="335"/>
        <end position="372"/>
    </location>
</feature>
<accession>A0A5A7PE81</accession>
<sequence>MSRVYLPIHQITDETNNWTALIQVVQRPPVQTSKNNASTLYRRYLFTDEEGTKVYAVAYNAVIDEFDELLMPYKRYYLSGAKVRPDVPLYQVSDYKYNWLIVLGTNVEEYQEYIDNKNHVTQLVNEETYKNTDKLIPMPEITAIVTVQDAVAVMRSVKTCWISEKIKFIQDNRPLWTTTCHICRKNYNMLPNTPMKCRICREDSHVEARCRLPITIEDQTGTMNAVIYGEDAELLITYSGNQLYEADQQGRDLSKEIAASVARHKVVCFVKQSESAYHTVIKLYSIQMMMIEGNASTVESSGKESSTTAPSKETDPNLFSPTLKNVLESVAIKIEKSPTVPTPESSTKKRINFDAQQDTTQTSSSLQPGQHYNQHRILPQALPRKVAQKWIRSFTPDF</sequence>
<dbReference type="PANTHER" id="PTHR47165:SF4">
    <property type="entry name" value="OS03G0429900 PROTEIN"/>
    <property type="match status" value="1"/>
</dbReference>
<dbReference type="SUPFAM" id="SSF50249">
    <property type="entry name" value="Nucleic acid-binding proteins"/>
    <property type="match status" value="2"/>
</dbReference>
<evidence type="ECO:0000256" key="1">
    <source>
        <dbReference type="SAM" id="MobiDB-lite"/>
    </source>
</evidence>
<feature type="region of interest" description="Disordered" evidence="1">
    <location>
        <begin position="297"/>
        <end position="320"/>
    </location>
</feature>
<dbReference type="InterPro" id="IPR012340">
    <property type="entry name" value="NA-bd_OB-fold"/>
</dbReference>
<comment type="caution">
    <text evidence="3">The sequence shown here is derived from an EMBL/GenBank/DDBJ whole genome shotgun (WGS) entry which is preliminary data.</text>
</comment>
<evidence type="ECO:0000313" key="3">
    <source>
        <dbReference type="EMBL" id="GER30848.1"/>
    </source>
</evidence>
<dbReference type="Gene3D" id="2.40.50.140">
    <property type="entry name" value="Nucleic acid-binding proteins"/>
    <property type="match status" value="2"/>
</dbReference>
<dbReference type="Proteomes" id="UP000325081">
    <property type="component" value="Unassembled WGS sequence"/>
</dbReference>
<reference evidence="4" key="1">
    <citation type="journal article" date="2019" name="Curr. Biol.">
        <title>Genome Sequence of Striga asiatica Provides Insight into the Evolution of Plant Parasitism.</title>
        <authorList>
            <person name="Yoshida S."/>
            <person name="Kim S."/>
            <person name="Wafula E.K."/>
            <person name="Tanskanen J."/>
            <person name="Kim Y.M."/>
            <person name="Honaas L."/>
            <person name="Yang Z."/>
            <person name="Spallek T."/>
            <person name="Conn C.E."/>
            <person name="Ichihashi Y."/>
            <person name="Cheong K."/>
            <person name="Cui S."/>
            <person name="Der J.P."/>
            <person name="Gundlach H."/>
            <person name="Jiao Y."/>
            <person name="Hori C."/>
            <person name="Ishida J.K."/>
            <person name="Kasahara H."/>
            <person name="Kiba T."/>
            <person name="Kim M.S."/>
            <person name="Koo N."/>
            <person name="Laohavisit A."/>
            <person name="Lee Y.H."/>
            <person name="Lumba S."/>
            <person name="McCourt P."/>
            <person name="Mortimer J.C."/>
            <person name="Mutuku J.M."/>
            <person name="Nomura T."/>
            <person name="Sasaki-Sekimoto Y."/>
            <person name="Seto Y."/>
            <person name="Wang Y."/>
            <person name="Wakatake T."/>
            <person name="Sakakibara H."/>
            <person name="Demura T."/>
            <person name="Yamaguchi S."/>
            <person name="Yoneyama K."/>
            <person name="Manabe R.I."/>
            <person name="Nelson D.C."/>
            <person name="Schulman A.H."/>
            <person name="Timko M.P."/>
            <person name="dePamphilis C.W."/>
            <person name="Choi D."/>
            <person name="Shirasu K."/>
        </authorList>
    </citation>
    <scope>NUCLEOTIDE SEQUENCE [LARGE SCALE GENOMIC DNA]</scope>
    <source>
        <strain evidence="4">cv. UVA1</strain>
    </source>
</reference>
<dbReference type="EMBL" id="BKCP01004405">
    <property type="protein sequence ID" value="GER30848.1"/>
    <property type="molecule type" value="Genomic_DNA"/>
</dbReference>
<dbReference type="OrthoDB" id="1740937at2759"/>